<evidence type="ECO:0000313" key="1">
    <source>
        <dbReference type="EMBL" id="KAK6632679.1"/>
    </source>
</evidence>
<accession>A0AAN8PHZ3</accession>
<gene>
    <name evidence="1" type="ORF">RUM43_013449</name>
</gene>
<reference evidence="1 2" key="1">
    <citation type="submission" date="2023-10" db="EMBL/GenBank/DDBJ databases">
        <title>Genomes of two closely related lineages of the louse Polyplax serrata with different host specificities.</title>
        <authorList>
            <person name="Martinu J."/>
            <person name="Tarabai H."/>
            <person name="Stefka J."/>
            <person name="Hypsa V."/>
        </authorList>
    </citation>
    <scope>NUCLEOTIDE SEQUENCE [LARGE SCALE GENOMIC DNA]</scope>
    <source>
        <strain evidence="1">HR10_N</strain>
    </source>
</reference>
<evidence type="ECO:0000313" key="2">
    <source>
        <dbReference type="Proteomes" id="UP001372834"/>
    </source>
</evidence>
<dbReference type="AlphaFoldDB" id="A0AAN8PHZ3"/>
<protein>
    <submittedName>
        <fullName evidence="1">Uncharacterized protein</fullName>
    </submittedName>
</protein>
<proteinExistence type="predicted"/>
<comment type="caution">
    <text evidence="1">The sequence shown here is derived from an EMBL/GenBank/DDBJ whole genome shotgun (WGS) entry which is preliminary data.</text>
</comment>
<name>A0AAN8PHZ3_POLSC</name>
<organism evidence="1 2">
    <name type="scientific">Polyplax serrata</name>
    <name type="common">Common mouse louse</name>
    <dbReference type="NCBI Taxonomy" id="468196"/>
    <lineage>
        <taxon>Eukaryota</taxon>
        <taxon>Metazoa</taxon>
        <taxon>Ecdysozoa</taxon>
        <taxon>Arthropoda</taxon>
        <taxon>Hexapoda</taxon>
        <taxon>Insecta</taxon>
        <taxon>Pterygota</taxon>
        <taxon>Neoptera</taxon>
        <taxon>Paraneoptera</taxon>
        <taxon>Psocodea</taxon>
        <taxon>Troctomorpha</taxon>
        <taxon>Phthiraptera</taxon>
        <taxon>Anoplura</taxon>
        <taxon>Polyplacidae</taxon>
        <taxon>Polyplax</taxon>
    </lineage>
</organism>
<dbReference type="EMBL" id="JAWJWE010000007">
    <property type="protein sequence ID" value="KAK6632679.1"/>
    <property type="molecule type" value="Genomic_DNA"/>
</dbReference>
<dbReference type="Proteomes" id="UP001372834">
    <property type="component" value="Unassembled WGS sequence"/>
</dbReference>
<sequence>MANTKVDQDLEDKGVVMVRAYGPKTFPLSNEVRQIGDHETRNECAEVNKLSLEFAEKVQTP</sequence>